<proteinExistence type="predicted"/>
<reference evidence="2 4" key="1">
    <citation type="journal article" date="2017" name="Nature">
        <title>The sunflower genome provides insights into oil metabolism, flowering and Asterid evolution.</title>
        <authorList>
            <person name="Badouin H."/>
            <person name="Gouzy J."/>
            <person name="Grassa C.J."/>
            <person name="Murat F."/>
            <person name="Staton S.E."/>
            <person name="Cottret L."/>
            <person name="Lelandais-Briere C."/>
            <person name="Owens G.L."/>
            <person name="Carrere S."/>
            <person name="Mayjonade B."/>
            <person name="Legrand L."/>
            <person name="Gill N."/>
            <person name="Kane N.C."/>
            <person name="Bowers J.E."/>
            <person name="Hubner S."/>
            <person name="Bellec A."/>
            <person name="Berard A."/>
            <person name="Berges H."/>
            <person name="Blanchet N."/>
            <person name="Boniface M.C."/>
            <person name="Brunel D."/>
            <person name="Catrice O."/>
            <person name="Chaidir N."/>
            <person name="Claudel C."/>
            <person name="Donnadieu C."/>
            <person name="Faraut T."/>
            <person name="Fievet G."/>
            <person name="Helmstetter N."/>
            <person name="King M."/>
            <person name="Knapp S.J."/>
            <person name="Lai Z."/>
            <person name="Le Paslier M.C."/>
            <person name="Lippi Y."/>
            <person name="Lorenzon L."/>
            <person name="Mandel J.R."/>
            <person name="Marage G."/>
            <person name="Marchand G."/>
            <person name="Marquand E."/>
            <person name="Bret-Mestries E."/>
            <person name="Morien E."/>
            <person name="Nambeesan S."/>
            <person name="Nguyen T."/>
            <person name="Pegot-Espagnet P."/>
            <person name="Pouilly N."/>
            <person name="Raftis F."/>
            <person name="Sallet E."/>
            <person name="Schiex T."/>
            <person name="Thomas J."/>
            <person name="Vandecasteele C."/>
            <person name="Vares D."/>
            <person name="Vear F."/>
            <person name="Vautrin S."/>
            <person name="Crespi M."/>
            <person name="Mangin B."/>
            <person name="Burke J.M."/>
            <person name="Salse J."/>
            <person name="Munos S."/>
            <person name="Vincourt P."/>
            <person name="Rieseberg L.H."/>
            <person name="Langlade N.B."/>
        </authorList>
    </citation>
    <scope>NUCLEOTIDE SEQUENCE [LARGE SCALE GENOMIC DNA]</scope>
    <source>
        <strain evidence="4">cv. SF193</strain>
        <tissue evidence="2">Leaves</tissue>
    </source>
</reference>
<reference evidence="2" key="3">
    <citation type="submission" date="2020-06" db="EMBL/GenBank/DDBJ databases">
        <title>Helianthus annuus Genome sequencing and assembly Release 2.</title>
        <authorList>
            <person name="Gouzy J."/>
            <person name="Langlade N."/>
            <person name="Munos S."/>
        </authorList>
    </citation>
    <scope>NUCLEOTIDE SEQUENCE</scope>
    <source>
        <tissue evidence="2">Leaves</tissue>
    </source>
</reference>
<dbReference type="PANTHER" id="PTHR33622:SF10">
    <property type="entry name" value="MARKER FOR OXIDATIVE STRESS RESPONSE PROTEIN"/>
    <property type="match status" value="1"/>
</dbReference>
<evidence type="ECO:0000256" key="1">
    <source>
        <dbReference type="SAM" id="MobiDB-lite"/>
    </source>
</evidence>
<organism evidence="3 4">
    <name type="scientific">Helianthus annuus</name>
    <name type="common">Common sunflower</name>
    <dbReference type="NCBI Taxonomy" id="4232"/>
    <lineage>
        <taxon>Eukaryota</taxon>
        <taxon>Viridiplantae</taxon>
        <taxon>Streptophyta</taxon>
        <taxon>Embryophyta</taxon>
        <taxon>Tracheophyta</taxon>
        <taxon>Spermatophyta</taxon>
        <taxon>Magnoliopsida</taxon>
        <taxon>eudicotyledons</taxon>
        <taxon>Gunneridae</taxon>
        <taxon>Pentapetalae</taxon>
        <taxon>asterids</taxon>
        <taxon>campanulids</taxon>
        <taxon>Asterales</taxon>
        <taxon>Asteraceae</taxon>
        <taxon>Asteroideae</taxon>
        <taxon>Heliantheae alliance</taxon>
        <taxon>Heliantheae</taxon>
        <taxon>Helianthus</taxon>
    </lineage>
</organism>
<keyword evidence="4" id="KW-1185">Reference proteome</keyword>
<accession>A0A251S419</accession>
<reference evidence="3" key="2">
    <citation type="submission" date="2017-02" db="EMBL/GenBank/DDBJ databases">
        <title>Sunflower complete genome.</title>
        <authorList>
            <person name="Langlade N."/>
            <person name="Munos S."/>
        </authorList>
    </citation>
    <scope>NUCLEOTIDE SEQUENCE [LARGE SCALE GENOMIC DNA]</scope>
    <source>
        <tissue evidence="3">Leaves</tissue>
    </source>
</reference>
<feature type="compositionally biased region" description="Polar residues" evidence="1">
    <location>
        <begin position="9"/>
        <end position="29"/>
    </location>
</feature>
<feature type="region of interest" description="Disordered" evidence="1">
    <location>
        <begin position="1"/>
        <end position="29"/>
    </location>
</feature>
<dbReference type="Gramene" id="mRNA:HanXRQr2_Chr16g0775481">
    <property type="protein sequence ID" value="mRNA:HanXRQr2_Chr16g0775481"/>
    <property type="gene ID" value="HanXRQr2_Chr16g0775481"/>
</dbReference>
<dbReference type="OMA" id="IHAPMDE"/>
<dbReference type="EMBL" id="CM007905">
    <property type="protein sequence ID" value="OTF93213.1"/>
    <property type="molecule type" value="Genomic_DNA"/>
</dbReference>
<dbReference type="AlphaFoldDB" id="A0A251S419"/>
<name>A0A251S419_HELAN</name>
<sequence>MWPKLEKTASPQEENSENTPDPTMISSVDTKYCTRKRSDEAGFVDNAKENMKSFIHASFDEHKTCFKATWHKMTEIFQEEKSAGLEAQNPQAKN</sequence>
<evidence type="ECO:0000313" key="3">
    <source>
        <dbReference type="EMBL" id="OTF93213.1"/>
    </source>
</evidence>
<protein>
    <submittedName>
        <fullName evidence="3">Uncharacterized protein</fullName>
    </submittedName>
</protein>
<gene>
    <name evidence="3" type="ORF">HannXRQ_Chr16g0530421</name>
    <name evidence="2" type="ORF">HanXRQr2_Chr16g0775481</name>
</gene>
<dbReference type="Proteomes" id="UP000215914">
    <property type="component" value="Chromosome 16"/>
</dbReference>
<evidence type="ECO:0000313" key="4">
    <source>
        <dbReference type="Proteomes" id="UP000215914"/>
    </source>
</evidence>
<dbReference type="OrthoDB" id="631057at2759"/>
<dbReference type="InParanoid" id="A0A251S419"/>
<dbReference type="PANTHER" id="PTHR33622">
    <property type="entry name" value="OS03G0724500 PROTEIN"/>
    <property type="match status" value="1"/>
</dbReference>
<dbReference type="EMBL" id="MNCJ02000331">
    <property type="protein sequence ID" value="KAF5762330.1"/>
    <property type="molecule type" value="Genomic_DNA"/>
</dbReference>
<evidence type="ECO:0000313" key="2">
    <source>
        <dbReference type="EMBL" id="KAF5762330.1"/>
    </source>
</evidence>